<feature type="compositionally biased region" description="Polar residues" evidence="1">
    <location>
        <begin position="88"/>
        <end position="105"/>
    </location>
</feature>
<proteinExistence type="predicted"/>
<evidence type="ECO:0000313" key="4">
    <source>
        <dbReference type="Proteomes" id="UP000834106"/>
    </source>
</evidence>
<evidence type="ECO:0000259" key="2">
    <source>
        <dbReference type="Pfam" id="PF00481"/>
    </source>
</evidence>
<evidence type="ECO:0000313" key="3">
    <source>
        <dbReference type="EMBL" id="CAI9775225.1"/>
    </source>
</evidence>
<dbReference type="Gene3D" id="3.60.40.10">
    <property type="entry name" value="PPM-type phosphatase domain"/>
    <property type="match status" value="1"/>
</dbReference>
<dbReference type="Pfam" id="PF00481">
    <property type="entry name" value="PP2C"/>
    <property type="match status" value="1"/>
</dbReference>
<dbReference type="Proteomes" id="UP000834106">
    <property type="component" value="Chromosome 13"/>
</dbReference>
<sequence>MMLMEAPELALMGSCVLEMVMKGNDVYLMNVGDSRAVLAKKTENDGRPGKDLVEMLYGFMSQEVKRIRTEQPDDPFAIFNERVKGSLKAQSNHSKGKSATPSHSNIPDGAPEVPPAPQRQHLDHSSGPILIESSFILLVI</sequence>
<accession>A0AAD2E541</accession>
<dbReference type="AlphaFoldDB" id="A0AAD2E541"/>
<feature type="region of interest" description="Disordered" evidence="1">
    <location>
        <begin position="87"/>
        <end position="125"/>
    </location>
</feature>
<dbReference type="InterPro" id="IPR001932">
    <property type="entry name" value="PPM-type_phosphatase-like_dom"/>
</dbReference>
<gene>
    <name evidence="3" type="ORF">FPE_LOCUS22655</name>
</gene>
<evidence type="ECO:0000256" key="1">
    <source>
        <dbReference type="SAM" id="MobiDB-lite"/>
    </source>
</evidence>
<name>A0AAD2E541_9LAMI</name>
<keyword evidence="4" id="KW-1185">Reference proteome</keyword>
<organism evidence="3 4">
    <name type="scientific">Fraxinus pennsylvanica</name>
    <dbReference type="NCBI Taxonomy" id="56036"/>
    <lineage>
        <taxon>Eukaryota</taxon>
        <taxon>Viridiplantae</taxon>
        <taxon>Streptophyta</taxon>
        <taxon>Embryophyta</taxon>
        <taxon>Tracheophyta</taxon>
        <taxon>Spermatophyta</taxon>
        <taxon>Magnoliopsida</taxon>
        <taxon>eudicotyledons</taxon>
        <taxon>Gunneridae</taxon>
        <taxon>Pentapetalae</taxon>
        <taxon>asterids</taxon>
        <taxon>lamiids</taxon>
        <taxon>Lamiales</taxon>
        <taxon>Oleaceae</taxon>
        <taxon>Oleeae</taxon>
        <taxon>Fraxinus</taxon>
    </lineage>
</organism>
<reference evidence="3" key="1">
    <citation type="submission" date="2023-05" db="EMBL/GenBank/DDBJ databases">
        <authorList>
            <person name="Huff M."/>
        </authorList>
    </citation>
    <scope>NUCLEOTIDE SEQUENCE</scope>
</reference>
<feature type="domain" description="PPM-type phosphatase" evidence="2">
    <location>
        <begin position="12"/>
        <end position="87"/>
    </location>
</feature>
<dbReference type="EMBL" id="OU503048">
    <property type="protein sequence ID" value="CAI9775225.1"/>
    <property type="molecule type" value="Genomic_DNA"/>
</dbReference>
<dbReference type="SUPFAM" id="SSF81606">
    <property type="entry name" value="PP2C-like"/>
    <property type="match status" value="1"/>
</dbReference>
<protein>
    <recommendedName>
        <fullName evidence="2">PPM-type phosphatase domain-containing protein</fullName>
    </recommendedName>
</protein>
<dbReference type="InterPro" id="IPR036457">
    <property type="entry name" value="PPM-type-like_dom_sf"/>
</dbReference>